<keyword evidence="1" id="KW-0812">Transmembrane</keyword>
<dbReference type="RefSeq" id="WP_086950971.1">
    <property type="nucleotide sequence ID" value="NZ_FWFD01000008.1"/>
</dbReference>
<organism evidence="5 6">
    <name type="scientific">Vagococcus fluvialis bH819</name>
    <dbReference type="NCBI Taxonomy" id="1255619"/>
    <lineage>
        <taxon>Bacteria</taxon>
        <taxon>Bacillati</taxon>
        <taxon>Bacillota</taxon>
        <taxon>Bacilli</taxon>
        <taxon>Lactobacillales</taxon>
        <taxon>Enterococcaceae</taxon>
        <taxon>Vagococcus</taxon>
    </lineage>
</organism>
<feature type="signal peptide" evidence="2">
    <location>
        <begin position="1"/>
        <end position="27"/>
    </location>
</feature>
<dbReference type="Proteomes" id="UP000195918">
    <property type="component" value="Unassembled WGS sequence"/>
</dbReference>
<keyword evidence="6" id="KW-1185">Reference proteome</keyword>
<feature type="domain" description="WxL Interacting Protein peptidoglycan binding" evidence="3">
    <location>
        <begin position="34"/>
        <end position="152"/>
    </location>
</feature>
<keyword evidence="1" id="KW-0472">Membrane</keyword>
<evidence type="ECO:0000313" key="6">
    <source>
        <dbReference type="Proteomes" id="UP000195918"/>
    </source>
</evidence>
<name>A0A1X6WM37_9ENTE</name>
<gene>
    <name evidence="5" type="ORF">FM121_04505</name>
</gene>
<dbReference type="EMBL" id="FWFD01000008">
    <property type="protein sequence ID" value="SLM85335.1"/>
    <property type="molecule type" value="Genomic_DNA"/>
</dbReference>
<dbReference type="InterPro" id="IPR010317">
    <property type="entry name" value="WxLIP_PGBD"/>
</dbReference>
<evidence type="ECO:0000256" key="1">
    <source>
        <dbReference type="SAM" id="Phobius"/>
    </source>
</evidence>
<reference evidence="6" key="1">
    <citation type="submission" date="2017-02" db="EMBL/GenBank/DDBJ databases">
        <authorList>
            <person name="Dridi B."/>
        </authorList>
    </citation>
    <scope>NUCLEOTIDE SEQUENCE [LARGE SCALE GENOMIC DNA]</scope>
    <source>
        <strain evidence="6">bH819</strain>
    </source>
</reference>
<evidence type="ECO:0000259" key="4">
    <source>
        <dbReference type="Pfam" id="PF11797"/>
    </source>
</evidence>
<accession>A0A1X6WM37</accession>
<keyword evidence="1" id="KW-1133">Transmembrane helix</keyword>
<evidence type="ECO:0000256" key="2">
    <source>
        <dbReference type="SAM" id="SignalP"/>
    </source>
</evidence>
<dbReference type="AlphaFoldDB" id="A0A1X6WM37"/>
<keyword evidence="2" id="KW-0732">Signal</keyword>
<evidence type="ECO:0000313" key="5">
    <source>
        <dbReference type="EMBL" id="SLM85335.1"/>
    </source>
</evidence>
<proteinExistence type="predicted"/>
<evidence type="ECO:0000259" key="3">
    <source>
        <dbReference type="Pfam" id="PF06030"/>
    </source>
</evidence>
<protein>
    <submittedName>
        <fullName evidence="5">Cell surface protein</fullName>
    </submittedName>
</protein>
<sequence length="342" mass="39552">MKYIGKTIQIVILSVLFCVITSENTQANDDFPLSISAILPENQINKNVGYYDLKMEPNQEQILDLEISNLTKETKKIKAEINNATTNDVGVIDYSNKEDDFKKDDSLKLSLEDIAAVNKSMTIKPFSKETIKIKLKMPENNFKGIIVGAVRIFEEEDTGDKKADSDLQMRNRTVYTTGINLRESETKIDAELNLIKAFADQENGNNYVKINIQNNQPVVLENITYSAEVFEKGNSKPLHQQNESNYRFAPQSNFNFKVDWENEPFKAGKYVVHMVAQSKDTQQKWEWNQDFEITKEEADKFNKTNQNIKEKKNYTYIYVGVFIAILLIATIWFLYVKFRKQK</sequence>
<dbReference type="InterPro" id="IPR021759">
    <property type="entry name" value="WxLIP_HBD"/>
</dbReference>
<dbReference type="Pfam" id="PF06030">
    <property type="entry name" value="WxLIP_PGBD"/>
    <property type="match status" value="1"/>
</dbReference>
<feature type="transmembrane region" description="Helical" evidence="1">
    <location>
        <begin position="316"/>
        <end position="336"/>
    </location>
</feature>
<dbReference type="Pfam" id="PF11797">
    <property type="entry name" value="WxLIP_HBD"/>
    <property type="match status" value="1"/>
</dbReference>
<feature type="chain" id="PRO_5012575357" evidence="2">
    <location>
        <begin position="28"/>
        <end position="342"/>
    </location>
</feature>
<feature type="domain" description="WxL Interacting Protein host binding" evidence="4">
    <location>
        <begin position="166"/>
        <end position="303"/>
    </location>
</feature>
<dbReference type="OrthoDB" id="2148359at2"/>